<reference evidence="2" key="1">
    <citation type="submission" date="2025-08" db="UniProtKB">
        <authorList>
            <consortium name="RefSeq"/>
        </authorList>
    </citation>
    <scope>IDENTIFICATION</scope>
    <source>
        <tissue evidence="2">Whole body pupa</tissue>
    </source>
</reference>
<proteinExistence type="predicted"/>
<accession>A0A9C6DPD0</accession>
<keyword evidence="1" id="KW-1185">Reference proteome</keyword>
<dbReference type="InterPro" id="IPR008081">
    <property type="entry name" value="Cytoplasmic_FMR1-int"/>
</dbReference>
<evidence type="ECO:0000313" key="2">
    <source>
        <dbReference type="RefSeq" id="XP_037897706.1"/>
    </source>
</evidence>
<organism evidence="1 2">
    <name type="scientific">Glossina fuscipes</name>
    <dbReference type="NCBI Taxonomy" id="7396"/>
    <lineage>
        <taxon>Eukaryota</taxon>
        <taxon>Metazoa</taxon>
        <taxon>Ecdysozoa</taxon>
        <taxon>Arthropoda</taxon>
        <taxon>Hexapoda</taxon>
        <taxon>Insecta</taxon>
        <taxon>Pterygota</taxon>
        <taxon>Neoptera</taxon>
        <taxon>Endopterygota</taxon>
        <taxon>Diptera</taxon>
        <taxon>Brachycera</taxon>
        <taxon>Muscomorpha</taxon>
        <taxon>Hippoboscoidea</taxon>
        <taxon>Glossinidae</taxon>
        <taxon>Glossina</taxon>
    </lineage>
</organism>
<dbReference type="GO" id="GO:0031267">
    <property type="term" value="F:small GTPase binding"/>
    <property type="evidence" value="ECO:0007669"/>
    <property type="project" value="InterPro"/>
</dbReference>
<protein>
    <submittedName>
        <fullName evidence="2">Cytoplasmic FMR1-interacting protein homolog</fullName>
    </submittedName>
</protein>
<dbReference type="GeneID" id="119642588"/>
<dbReference type="GO" id="GO:0030833">
    <property type="term" value="P:regulation of actin filament polymerization"/>
    <property type="evidence" value="ECO:0007669"/>
    <property type="project" value="InterPro"/>
</dbReference>
<dbReference type="KEGG" id="gfs:119642588"/>
<dbReference type="RefSeq" id="XP_037897706.1">
    <property type="nucleotide sequence ID" value="XM_038041778.1"/>
</dbReference>
<sequence length="79" mass="9491">METRPNLITIDWEKWINGYSPITVSPKDPLPKINKIKKLNWAMIVLFGQQRRFEVIDFYYHMLRVQLADGKVCRNLNVW</sequence>
<gene>
    <name evidence="2" type="primary">LOC119642588</name>
</gene>
<evidence type="ECO:0000313" key="1">
    <source>
        <dbReference type="Proteomes" id="UP000092443"/>
    </source>
</evidence>
<name>A0A9C6DPD0_9MUSC</name>
<dbReference type="Proteomes" id="UP000092443">
    <property type="component" value="Unplaced"/>
</dbReference>
<dbReference type="Pfam" id="PF05994">
    <property type="entry name" value="FragX_IP"/>
    <property type="match status" value="1"/>
</dbReference>
<dbReference type="AlphaFoldDB" id="A0A9C6DPD0"/>